<evidence type="ECO:0000313" key="1">
    <source>
        <dbReference type="EMBL" id="ABK25820.1"/>
    </source>
</evidence>
<proteinExistence type="evidence at transcript level"/>
<dbReference type="EMBL" id="EF086561">
    <property type="protein sequence ID" value="ABK25820.1"/>
    <property type="molecule type" value="mRNA"/>
</dbReference>
<organism evidence="1">
    <name type="scientific">Picea sitchensis</name>
    <name type="common">Sitka spruce</name>
    <name type="synonym">Pinus sitchensis</name>
    <dbReference type="NCBI Taxonomy" id="3332"/>
    <lineage>
        <taxon>Eukaryota</taxon>
        <taxon>Viridiplantae</taxon>
        <taxon>Streptophyta</taxon>
        <taxon>Embryophyta</taxon>
        <taxon>Tracheophyta</taxon>
        <taxon>Spermatophyta</taxon>
        <taxon>Pinopsida</taxon>
        <taxon>Pinidae</taxon>
        <taxon>Conifers I</taxon>
        <taxon>Pinales</taxon>
        <taxon>Pinaceae</taxon>
        <taxon>Picea</taxon>
    </lineage>
</organism>
<dbReference type="AlphaFoldDB" id="A9NYV9"/>
<name>A9NYV9_PICSI</name>
<accession>A9NYV9</accession>
<sequence>MLTATRTTILPALSPAPRPIIPSPSVHELPLIRE</sequence>
<protein>
    <submittedName>
        <fullName evidence="1">Uncharacterized protein</fullName>
    </submittedName>
</protein>
<reference evidence="1" key="1">
    <citation type="journal article" date="2008" name="BMC Genomics">
        <title>A conifer genomics resource of 200,000 spruce (Picea spp.) ESTs and 6,464 high-quality, sequence-finished full-length cDNAs for Sitka spruce (Picea sitchensis).</title>
        <authorList>
            <person name="Ralph S.G."/>
            <person name="Chun H.J."/>
            <person name="Kolosova N."/>
            <person name="Cooper D."/>
            <person name="Oddy C."/>
            <person name="Ritland C.E."/>
            <person name="Kirkpatrick R."/>
            <person name="Moore R."/>
            <person name="Barber S."/>
            <person name="Holt R.A."/>
            <person name="Jones S.J."/>
            <person name="Marra M.A."/>
            <person name="Douglas C.J."/>
            <person name="Ritland K."/>
            <person name="Bohlmann J."/>
        </authorList>
    </citation>
    <scope>NUCLEOTIDE SEQUENCE</scope>
    <source>
        <tissue evidence="1">Bark</tissue>
    </source>
</reference>